<protein>
    <submittedName>
        <fullName evidence="5">4F2 cell-surface antigen heavy chain</fullName>
    </submittedName>
</protein>
<evidence type="ECO:0000313" key="4">
    <source>
        <dbReference type="Proteomes" id="UP000515150"/>
    </source>
</evidence>
<dbReference type="Gene3D" id="2.60.40.1180">
    <property type="entry name" value="Golgi alpha-mannosidase II"/>
    <property type="match status" value="1"/>
</dbReference>
<dbReference type="InterPro" id="IPR013780">
    <property type="entry name" value="Glyco_hydro_b"/>
</dbReference>
<dbReference type="SUPFAM" id="SSF51445">
    <property type="entry name" value="(Trans)glycosidases"/>
    <property type="match status" value="1"/>
</dbReference>
<feature type="compositionally biased region" description="Low complexity" evidence="1">
    <location>
        <begin position="37"/>
        <end position="47"/>
    </location>
</feature>
<keyword evidence="2" id="KW-0812">Transmembrane</keyword>
<organism evidence="4 5">
    <name type="scientific">Betta splendens</name>
    <name type="common">Siamese fighting fish</name>
    <dbReference type="NCBI Taxonomy" id="158456"/>
    <lineage>
        <taxon>Eukaryota</taxon>
        <taxon>Metazoa</taxon>
        <taxon>Chordata</taxon>
        <taxon>Craniata</taxon>
        <taxon>Vertebrata</taxon>
        <taxon>Euteleostomi</taxon>
        <taxon>Actinopterygii</taxon>
        <taxon>Neopterygii</taxon>
        <taxon>Teleostei</taxon>
        <taxon>Neoteleostei</taxon>
        <taxon>Acanthomorphata</taxon>
        <taxon>Anabantaria</taxon>
        <taxon>Anabantiformes</taxon>
        <taxon>Anabantoidei</taxon>
        <taxon>Osphronemidae</taxon>
        <taxon>Betta</taxon>
    </lineage>
</organism>
<dbReference type="KEGG" id="bspl:114867784"/>
<dbReference type="GO" id="GO:0015823">
    <property type="term" value="P:phenylalanine transport"/>
    <property type="evidence" value="ECO:0007669"/>
    <property type="project" value="TreeGrafter"/>
</dbReference>
<dbReference type="RefSeq" id="XP_029026616.1">
    <property type="nucleotide sequence ID" value="XM_029170783.3"/>
</dbReference>
<evidence type="ECO:0000313" key="5">
    <source>
        <dbReference type="RefSeq" id="XP_029026616.1"/>
    </source>
</evidence>
<dbReference type="InParanoid" id="A0A6P7P2W0"/>
<dbReference type="OrthoDB" id="204980at2759"/>
<gene>
    <name evidence="5" type="primary">si:dkey-202g17.3</name>
</gene>
<accession>A0A6P7P2W0</accession>
<keyword evidence="2" id="KW-0472">Membrane</keyword>
<sequence>MDQTDKRDAEKTGSRPGSMNAEDAGHGDASGRGPPGAAGASETTPLLVPEPAPEPEPKCAPMNKQELEAAAGGRGWRGVRCYMVLLFWLAWVAMLAAAVAFIVMSPRPGVAPLKWWQKSLFYRLQPDLFTKARAEGTGDINAMCEQLPYLKSLGVGALILEGLFEDKSLLSINGTELIGTVPQIKHLITESNKTGLKLVLDLCELSLLGPHDVSRNTATVQHALRFWLEHGVAGFVICEADSANSEEALSKWRDVINEFSRTNEERIVVVKQVGASLPPLNATLVDVVMRPLLPSKRHRLSAHEVVAAIETRLRAPEEKIWPSWTIGGKASHNLKKLLLVLMMTMPGSPAVQYDSVLQTRNETLKVQMFHGQNDSSDADNRTSNSTAALFSSLSFSRARESTLLYGSLTFLPYSTTNSSNSTSSSYPVLAFTRSWSCVCFLVLLNVGAEIRVPEPDWALGLPKEGVFVASTGMDRMGPTTLDTLELQPHEAVVIKF</sequence>
<dbReference type="GO" id="GO:0005975">
    <property type="term" value="P:carbohydrate metabolic process"/>
    <property type="evidence" value="ECO:0007669"/>
    <property type="project" value="InterPro"/>
</dbReference>
<name>A0A6P7P2W0_BETSP</name>
<keyword evidence="4" id="KW-1185">Reference proteome</keyword>
<evidence type="ECO:0000256" key="2">
    <source>
        <dbReference type="SAM" id="Phobius"/>
    </source>
</evidence>
<evidence type="ECO:0000259" key="3">
    <source>
        <dbReference type="Pfam" id="PF16028"/>
    </source>
</evidence>
<feature type="region of interest" description="Disordered" evidence="1">
    <location>
        <begin position="1"/>
        <end position="60"/>
    </location>
</feature>
<dbReference type="AlphaFoldDB" id="A0A6P7P2W0"/>
<evidence type="ECO:0000256" key="1">
    <source>
        <dbReference type="SAM" id="MobiDB-lite"/>
    </source>
</evidence>
<keyword evidence="2" id="KW-1133">Transmembrane helix</keyword>
<proteinExistence type="predicted"/>
<feature type="domain" description="Solute carrier family 3 member 2 N-terminal" evidence="3">
    <location>
        <begin position="58"/>
        <end position="121"/>
    </location>
</feature>
<dbReference type="InterPro" id="IPR031984">
    <property type="entry name" value="SLC3A2_N"/>
</dbReference>
<dbReference type="GO" id="GO:0015173">
    <property type="term" value="F:aromatic amino acid transmembrane transporter activity"/>
    <property type="evidence" value="ECO:0007669"/>
    <property type="project" value="TreeGrafter"/>
</dbReference>
<dbReference type="InterPro" id="IPR042280">
    <property type="entry name" value="SLC3A2"/>
</dbReference>
<dbReference type="Pfam" id="PF16028">
    <property type="entry name" value="SLC3A2_N"/>
    <property type="match status" value="1"/>
</dbReference>
<dbReference type="GO" id="GO:0015190">
    <property type="term" value="F:L-leucine transmembrane transporter activity"/>
    <property type="evidence" value="ECO:0007669"/>
    <property type="project" value="TreeGrafter"/>
</dbReference>
<feature type="compositionally biased region" description="Basic and acidic residues" evidence="1">
    <location>
        <begin position="1"/>
        <end position="13"/>
    </location>
</feature>
<dbReference type="GO" id="GO:0016323">
    <property type="term" value="C:basolateral plasma membrane"/>
    <property type="evidence" value="ECO:0007669"/>
    <property type="project" value="TreeGrafter"/>
</dbReference>
<dbReference type="GO" id="GO:1904273">
    <property type="term" value="P:L-alanine import across plasma membrane"/>
    <property type="evidence" value="ECO:0007669"/>
    <property type="project" value="TreeGrafter"/>
</dbReference>
<dbReference type="GO" id="GO:0015180">
    <property type="term" value="F:L-alanine transmembrane transporter activity"/>
    <property type="evidence" value="ECO:0007669"/>
    <property type="project" value="TreeGrafter"/>
</dbReference>
<dbReference type="GO" id="GO:0016324">
    <property type="term" value="C:apical plasma membrane"/>
    <property type="evidence" value="ECO:0007669"/>
    <property type="project" value="TreeGrafter"/>
</dbReference>
<dbReference type="Proteomes" id="UP000515150">
    <property type="component" value="Chromosome 13"/>
</dbReference>
<dbReference type="GO" id="GO:1903801">
    <property type="term" value="P:L-leucine import across plasma membrane"/>
    <property type="evidence" value="ECO:0007669"/>
    <property type="project" value="TreeGrafter"/>
</dbReference>
<reference evidence="5" key="1">
    <citation type="submission" date="2025-08" db="UniProtKB">
        <authorList>
            <consortium name="RefSeq"/>
        </authorList>
    </citation>
    <scope>IDENTIFICATION</scope>
</reference>
<dbReference type="InterPro" id="IPR017853">
    <property type="entry name" value="GH"/>
</dbReference>
<dbReference type="Gene3D" id="3.20.20.80">
    <property type="entry name" value="Glycosidases"/>
    <property type="match status" value="1"/>
</dbReference>
<dbReference type="GeneID" id="114867784"/>
<dbReference type="PANTHER" id="PTHR46673">
    <property type="entry name" value="4F2 CELL-SURFACE ANTIGEN HEAVY CHAIN"/>
    <property type="match status" value="1"/>
</dbReference>
<dbReference type="PANTHER" id="PTHR46673:SF2">
    <property type="entry name" value="4F2 CELL-SURFACE ANTIGEN HEAVY CHAIN-LIKE"/>
    <property type="match status" value="1"/>
</dbReference>
<feature type="transmembrane region" description="Helical" evidence="2">
    <location>
        <begin position="82"/>
        <end position="104"/>
    </location>
</feature>